<evidence type="ECO:0000259" key="12">
    <source>
        <dbReference type="PROSITE" id="PS51462"/>
    </source>
</evidence>
<gene>
    <name evidence="13" type="ORF">HF526_33255</name>
</gene>
<dbReference type="PROSITE" id="PS51462">
    <property type="entry name" value="NUDIX"/>
    <property type="match status" value="1"/>
</dbReference>
<sequence>MVLRLFAARAEVLAERVAALAEGTVVVATALVRDGRVLAARRSRPPELAGRWELPGGQVEPGESEPDAVARECREELGTAVRATGRLSTDLPIAPGLLRVHRAEFAPGAAEPQPLDHSELRWVGPGELAELDWVDADRAVLGDLREVLTVADQAGPAAGRS</sequence>
<keyword evidence="9" id="KW-0234">DNA repair</keyword>
<keyword evidence="4" id="KW-0235">DNA replication</keyword>
<dbReference type="Pfam" id="PF00293">
    <property type="entry name" value="NUDIX"/>
    <property type="match status" value="1"/>
</dbReference>
<evidence type="ECO:0000256" key="4">
    <source>
        <dbReference type="ARBA" id="ARBA00022705"/>
    </source>
</evidence>
<evidence type="ECO:0000256" key="10">
    <source>
        <dbReference type="ARBA" id="ARBA00035861"/>
    </source>
</evidence>
<keyword evidence="7" id="KW-0378">Hydrolase</keyword>
<proteinExistence type="inferred from homology"/>
<dbReference type="InterPro" id="IPR000086">
    <property type="entry name" value="NUDIX_hydrolase_dom"/>
</dbReference>
<evidence type="ECO:0000313" key="13">
    <source>
        <dbReference type="EMBL" id="NMI02125.1"/>
    </source>
</evidence>
<comment type="catalytic activity">
    <reaction evidence="10">
        <text>8-oxo-dGTP + H2O = 8-oxo-dGMP + diphosphate + H(+)</text>
        <dbReference type="Rhea" id="RHEA:31575"/>
        <dbReference type="ChEBI" id="CHEBI:15377"/>
        <dbReference type="ChEBI" id="CHEBI:15378"/>
        <dbReference type="ChEBI" id="CHEBI:33019"/>
        <dbReference type="ChEBI" id="CHEBI:63224"/>
        <dbReference type="ChEBI" id="CHEBI:77896"/>
        <dbReference type="EC" id="3.6.1.55"/>
    </reaction>
</comment>
<dbReference type="InterPro" id="IPR047127">
    <property type="entry name" value="MutT-like"/>
</dbReference>
<dbReference type="EMBL" id="JAAXLA010000124">
    <property type="protein sequence ID" value="NMI02125.1"/>
    <property type="molecule type" value="Genomic_DNA"/>
</dbReference>
<accession>A0ABX1SP85</accession>
<feature type="domain" description="Nudix hydrolase" evidence="12">
    <location>
        <begin position="22"/>
        <end position="146"/>
    </location>
</feature>
<evidence type="ECO:0000256" key="7">
    <source>
        <dbReference type="ARBA" id="ARBA00022801"/>
    </source>
</evidence>
<evidence type="ECO:0000256" key="5">
    <source>
        <dbReference type="ARBA" id="ARBA00022723"/>
    </source>
</evidence>
<comment type="cofactor">
    <cofactor evidence="1">
        <name>Mg(2+)</name>
        <dbReference type="ChEBI" id="CHEBI:18420"/>
    </cofactor>
</comment>
<organism evidence="13 14">
    <name type="scientific">Pseudonocardia acidicola</name>
    <dbReference type="NCBI Taxonomy" id="2724939"/>
    <lineage>
        <taxon>Bacteria</taxon>
        <taxon>Bacillati</taxon>
        <taxon>Actinomycetota</taxon>
        <taxon>Actinomycetes</taxon>
        <taxon>Pseudonocardiales</taxon>
        <taxon>Pseudonocardiaceae</taxon>
        <taxon>Pseudonocardia</taxon>
    </lineage>
</organism>
<dbReference type="Proteomes" id="UP000820669">
    <property type="component" value="Unassembled WGS sequence"/>
</dbReference>
<keyword evidence="3" id="KW-0515">Mutator protein</keyword>
<keyword evidence="5" id="KW-0479">Metal-binding</keyword>
<dbReference type="SUPFAM" id="SSF55811">
    <property type="entry name" value="Nudix"/>
    <property type="match status" value="1"/>
</dbReference>
<evidence type="ECO:0000256" key="3">
    <source>
        <dbReference type="ARBA" id="ARBA00022457"/>
    </source>
</evidence>
<evidence type="ECO:0000256" key="9">
    <source>
        <dbReference type="ARBA" id="ARBA00023204"/>
    </source>
</evidence>
<dbReference type="PRINTS" id="PR00502">
    <property type="entry name" value="NUDIXFAMILY"/>
</dbReference>
<dbReference type="InterPro" id="IPR015797">
    <property type="entry name" value="NUDIX_hydrolase-like_dom_sf"/>
</dbReference>
<dbReference type="EC" id="3.6.1.55" evidence="11"/>
<evidence type="ECO:0000313" key="14">
    <source>
        <dbReference type="Proteomes" id="UP000820669"/>
    </source>
</evidence>
<comment type="similarity">
    <text evidence="2">Belongs to the Nudix hydrolase family.</text>
</comment>
<dbReference type="Gene3D" id="3.90.79.10">
    <property type="entry name" value="Nucleoside Triphosphate Pyrophosphohydrolase"/>
    <property type="match status" value="1"/>
</dbReference>
<evidence type="ECO:0000256" key="8">
    <source>
        <dbReference type="ARBA" id="ARBA00022842"/>
    </source>
</evidence>
<keyword evidence="6" id="KW-0227">DNA damage</keyword>
<dbReference type="InterPro" id="IPR020476">
    <property type="entry name" value="Nudix_hydrolase"/>
</dbReference>
<protein>
    <recommendedName>
        <fullName evidence="11">8-oxo-dGTP diphosphatase</fullName>
        <ecNumber evidence="11">3.6.1.55</ecNumber>
    </recommendedName>
</protein>
<reference evidence="13 14" key="1">
    <citation type="submission" date="2020-04" db="EMBL/GenBank/DDBJ databases">
        <authorList>
            <person name="Klaysubun C."/>
            <person name="Duangmal K."/>
            <person name="Lipun K."/>
        </authorList>
    </citation>
    <scope>NUCLEOTIDE SEQUENCE [LARGE SCALE GENOMIC DNA]</scope>
    <source>
        <strain evidence="13 14">K10HN5</strain>
    </source>
</reference>
<keyword evidence="14" id="KW-1185">Reference proteome</keyword>
<evidence type="ECO:0000256" key="11">
    <source>
        <dbReference type="ARBA" id="ARBA00038905"/>
    </source>
</evidence>
<dbReference type="PANTHER" id="PTHR47707">
    <property type="entry name" value="8-OXO-DGTP DIPHOSPHATASE"/>
    <property type="match status" value="1"/>
</dbReference>
<name>A0ABX1SP85_9PSEU</name>
<dbReference type="CDD" id="cd03425">
    <property type="entry name" value="NUDIX_MutT_NudA_like"/>
    <property type="match status" value="1"/>
</dbReference>
<keyword evidence="8" id="KW-0460">Magnesium</keyword>
<comment type="caution">
    <text evidence="13">The sequence shown here is derived from an EMBL/GenBank/DDBJ whole genome shotgun (WGS) entry which is preliminary data.</text>
</comment>
<evidence type="ECO:0000256" key="6">
    <source>
        <dbReference type="ARBA" id="ARBA00022763"/>
    </source>
</evidence>
<evidence type="ECO:0000256" key="2">
    <source>
        <dbReference type="ARBA" id="ARBA00005582"/>
    </source>
</evidence>
<dbReference type="PANTHER" id="PTHR47707:SF1">
    <property type="entry name" value="NUDIX HYDROLASE FAMILY PROTEIN"/>
    <property type="match status" value="1"/>
</dbReference>
<evidence type="ECO:0000256" key="1">
    <source>
        <dbReference type="ARBA" id="ARBA00001946"/>
    </source>
</evidence>